<gene>
    <name evidence="1" type="ORF">AV530_009273</name>
</gene>
<sequence length="115" mass="12428">MRDNVQALAGGRGACASSIAAGSKEIWAGLLQAVQRAGRVRSPASDAGNTGSGCRLWTGCYLPRNQSTSLYFRNHFQGDDYSLTPDKIPRWCGVSRDENVFVLGRAAAPSPLQRW</sequence>
<protein>
    <submittedName>
        <fullName evidence="1">Uncharacterized protein</fullName>
    </submittedName>
</protein>
<dbReference type="AlphaFoldDB" id="A0A1V4JIA7"/>
<name>A0A1V4JIA7_PATFA</name>
<keyword evidence="2" id="KW-1185">Reference proteome</keyword>
<comment type="caution">
    <text evidence="1">The sequence shown here is derived from an EMBL/GenBank/DDBJ whole genome shotgun (WGS) entry which is preliminary data.</text>
</comment>
<evidence type="ECO:0000313" key="1">
    <source>
        <dbReference type="EMBL" id="OPJ71932.1"/>
    </source>
</evidence>
<dbReference type="EMBL" id="LSYS01007300">
    <property type="protein sequence ID" value="OPJ71932.1"/>
    <property type="molecule type" value="Genomic_DNA"/>
</dbReference>
<proteinExistence type="predicted"/>
<organism evidence="1 2">
    <name type="scientific">Patagioenas fasciata monilis</name>
    <dbReference type="NCBI Taxonomy" id="372326"/>
    <lineage>
        <taxon>Eukaryota</taxon>
        <taxon>Metazoa</taxon>
        <taxon>Chordata</taxon>
        <taxon>Craniata</taxon>
        <taxon>Vertebrata</taxon>
        <taxon>Euteleostomi</taxon>
        <taxon>Archelosauria</taxon>
        <taxon>Archosauria</taxon>
        <taxon>Dinosauria</taxon>
        <taxon>Saurischia</taxon>
        <taxon>Theropoda</taxon>
        <taxon>Coelurosauria</taxon>
        <taxon>Aves</taxon>
        <taxon>Neognathae</taxon>
        <taxon>Neoaves</taxon>
        <taxon>Columbimorphae</taxon>
        <taxon>Columbiformes</taxon>
        <taxon>Columbidae</taxon>
        <taxon>Patagioenas</taxon>
    </lineage>
</organism>
<dbReference type="Proteomes" id="UP000190648">
    <property type="component" value="Unassembled WGS sequence"/>
</dbReference>
<accession>A0A1V4JIA7</accession>
<reference evidence="1 2" key="1">
    <citation type="submission" date="2016-02" db="EMBL/GenBank/DDBJ databases">
        <title>Band-tailed pigeon sequencing and assembly.</title>
        <authorList>
            <person name="Soares A.E."/>
            <person name="Novak B.J."/>
            <person name="Rice E.S."/>
            <person name="O'Connell B."/>
            <person name="Chang D."/>
            <person name="Weber S."/>
            <person name="Shapiro B."/>
        </authorList>
    </citation>
    <scope>NUCLEOTIDE SEQUENCE [LARGE SCALE GENOMIC DNA]</scope>
    <source>
        <strain evidence="1">BTP2013</strain>
        <tissue evidence="1">Blood</tissue>
    </source>
</reference>
<evidence type="ECO:0000313" key="2">
    <source>
        <dbReference type="Proteomes" id="UP000190648"/>
    </source>
</evidence>